<sequence length="48" mass="5425">MLNFCKVKGFKASTEKVKVIYTISTIRIIGKLLLFNSSIDDKLCLFPS</sequence>
<proteinExistence type="predicted"/>
<organism evidence="1 2">
    <name type="scientific">Paenibacillus polysaccharolyticus</name>
    <dbReference type="NCBI Taxonomy" id="582692"/>
    <lineage>
        <taxon>Bacteria</taxon>
        <taxon>Bacillati</taxon>
        <taxon>Bacillota</taxon>
        <taxon>Bacilli</taxon>
        <taxon>Bacillales</taxon>
        <taxon>Paenibacillaceae</taxon>
        <taxon>Paenibacillus</taxon>
    </lineage>
</organism>
<dbReference type="AlphaFoldDB" id="A0A1G5L8X0"/>
<keyword evidence="2" id="KW-1185">Reference proteome</keyword>
<evidence type="ECO:0000313" key="2">
    <source>
        <dbReference type="Proteomes" id="UP000198538"/>
    </source>
</evidence>
<evidence type="ECO:0000313" key="1">
    <source>
        <dbReference type="EMBL" id="SCZ09034.1"/>
    </source>
</evidence>
<accession>A0A1G5L8X0</accession>
<dbReference type="Proteomes" id="UP000198538">
    <property type="component" value="Unassembled WGS sequence"/>
</dbReference>
<gene>
    <name evidence="1" type="ORF">SAMN05720606_12164</name>
</gene>
<reference evidence="2" key="1">
    <citation type="submission" date="2016-10" db="EMBL/GenBank/DDBJ databases">
        <authorList>
            <person name="Varghese N."/>
            <person name="Submissions S."/>
        </authorList>
    </citation>
    <scope>NUCLEOTIDE SEQUENCE [LARGE SCALE GENOMIC DNA]</scope>
    <source>
        <strain evidence="2">BL9</strain>
    </source>
</reference>
<protein>
    <submittedName>
        <fullName evidence="1">Uncharacterized protein</fullName>
    </submittedName>
</protein>
<dbReference type="EMBL" id="FMVM01000021">
    <property type="protein sequence ID" value="SCZ09034.1"/>
    <property type="molecule type" value="Genomic_DNA"/>
</dbReference>
<name>A0A1G5L8X0_9BACL</name>